<protein>
    <submittedName>
        <fullName evidence="7">ABC transporter permease subunit</fullName>
    </submittedName>
</protein>
<dbReference type="PANTHER" id="PTHR30294">
    <property type="entry name" value="MEMBRANE COMPONENT OF ABC TRANSPORTER YHHJ-RELATED"/>
    <property type="match status" value="1"/>
</dbReference>
<keyword evidence="3 6" id="KW-0812">Transmembrane</keyword>
<keyword evidence="4 6" id="KW-1133">Transmembrane helix</keyword>
<feature type="transmembrane region" description="Helical" evidence="6">
    <location>
        <begin position="136"/>
        <end position="155"/>
    </location>
</feature>
<proteinExistence type="predicted"/>
<evidence type="ECO:0000256" key="5">
    <source>
        <dbReference type="ARBA" id="ARBA00023136"/>
    </source>
</evidence>
<dbReference type="Pfam" id="PF13346">
    <property type="entry name" value="ABC2_membrane_5"/>
    <property type="match status" value="1"/>
</dbReference>
<sequence length="244" mass="27093">MNRFPAFKALFNKELHTLIYSPALYAAALVLYLGAALPFVGSGYWFSAGLSDFRAFFLNLPFLFCIVIPLLAMNSWADEKKHGTDRLLAAYPVDKRLLAAAKYAALLVCFAGAATLTMVIPLSVIPLVYFDFFPFFLSYCAVLFFGAAFTAWSLALSNISAHTAVSFLLSFFTGIFFTASHVLAQVLPLPSAIVKILHYCSFTLHFESAARGIFDTRDFFFYILLIVAAQGLSVFLLYVQEESR</sequence>
<accession>A0A6P1XZ66</accession>
<evidence type="ECO:0000313" key="8">
    <source>
        <dbReference type="Proteomes" id="UP000464374"/>
    </source>
</evidence>
<dbReference type="Proteomes" id="UP000464374">
    <property type="component" value="Chromosome"/>
</dbReference>
<dbReference type="EMBL" id="CP048020">
    <property type="protein sequence ID" value="QHX42379.1"/>
    <property type="molecule type" value="Genomic_DNA"/>
</dbReference>
<dbReference type="KEGG" id="trz:GWP43_01750"/>
<feature type="transmembrane region" description="Helical" evidence="6">
    <location>
        <begin position="167"/>
        <end position="187"/>
    </location>
</feature>
<evidence type="ECO:0000256" key="6">
    <source>
        <dbReference type="SAM" id="Phobius"/>
    </source>
</evidence>
<gene>
    <name evidence="7" type="ORF">GWP43_01750</name>
</gene>
<evidence type="ECO:0000313" key="7">
    <source>
        <dbReference type="EMBL" id="QHX42379.1"/>
    </source>
</evidence>
<dbReference type="AlphaFoldDB" id="A0A6P1XZ66"/>
<comment type="subcellular location">
    <subcellularLocation>
        <location evidence="1">Cell membrane</location>
        <topology evidence="1">Multi-pass membrane protein</topology>
    </subcellularLocation>
</comment>
<evidence type="ECO:0000256" key="4">
    <source>
        <dbReference type="ARBA" id="ARBA00022989"/>
    </source>
</evidence>
<dbReference type="GO" id="GO:0005886">
    <property type="term" value="C:plasma membrane"/>
    <property type="evidence" value="ECO:0007669"/>
    <property type="project" value="UniProtKB-SubCell"/>
</dbReference>
<organism evidence="7 8">
    <name type="scientific">Treponema vincentii</name>
    <dbReference type="NCBI Taxonomy" id="69710"/>
    <lineage>
        <taxon>Bacteria</taxon>
        <taxon>Pseudomonadati</taxon>
        <taxon>Spirochaetota</taxon>
        <taxon>Spirochaetia</taxon>
        <taxon>Spirochaetales</taxon>
        <taxon>Treponemataceae</taxon>
        <taxon>Treponema</taxon>
    </lineage>
</organism>
<reference evidence="7 8" key="1">
    <citation type="submission" date="2020-01" db="EMBL/GenBank/DDBJ databases">
        <title>Complete genome sequence of a human oral phylogroup 1 Treponema sp. strain ATCC 700766, originally isolated from periodontitis dental plaque.</title>
        <authorList>
            <person name="Chan Y."/>
            <person name="Huo Y.-B."/>
            <person name="Yu X.-L."/>
            <person name="Zeng H."/>
            <person name="Leung W.-K."/>
            <person name="Watt R.M."/>
        </authorList>
    </citation>
    <scope>NUCLEOTIDE SEQUENCE [LARGE SCALE GENOMIC DNA]</scope>
    <source>
        <strain evidence="7 8">OMZ 804</strain>
    </source>
</reference>
<keyword evidence="2" id="KW-1003">Cell membrane</keyword>
<dbReference type="PANTHER" id="PTHR30294:SF29">
    <property type="entry name" value="MULTIDRUG ABC TRANSPORTER PERMEASE YBHS-RELATED"/>
    <property type="match status" value="1"/>
</dbReference>
<feature type="transmembrane region" description="Helical" evidence="6">
    <location>
        <begin position="219"/>
        <end position="239"/>
    </location>
</feature>
<feature type="transmembrane region" description="Helical" evidence="6">
    <location>
        <begin position="103"/>
        <end position="130"/>
    </location>
</feature>
<feature type="transmembrane region" description="Helical" evidence="6">
    <location>
        <begin position="53"/>
        <end position="72"/>
    </location>
</feature>
<evidence type="ECO:0000256" key="1">
    <source>
        <dbReference type="ARBA" id="ARBA00004651"/>
    </source>
</evidence>
<dbReference type="RefSeq" id="WP_162662219.1">
    <property type="nucleotide sequence ID" value="NZ_CP048020.1"/>
</dbReference>
<dbReference type="InterPro" id="IPR025699">
    <property type="entry name" value="ABC2_memb-like"/>
</dbReference>
<feature type="transmembrane region" description="Helical" evidence="6">
    <location>
        <begin position="23"/>
        <end position="47"/>
    </location>
</feature>
<name>A0A6P1XZ66_9SPIR</name>
<keyword evidence="5 6" id="KW-0472">Membrane</keyword>
<dbReference type="InterPro" id="IPR051449">
    <property type="entry name" value="ABC-2_transporter_component"/>
</dbReference>
<evidence type="ECO:0000256" key="2">
    <source>
        <dbReference type="ARBA" id="ARBA00022475"/>
    </source>
</evidence>
<evidence type="ECO:0000256" key="3">
    <source>
        <dbReference type="ARBA" id="ARBA00022692"/>
    </source>
</evidence>